<reference evidence="2" key="1">
    <citation type="journal article" date="2019" name="Int. J. Syst. Evol. Microbiol.">
        <title>The Global Catalogue of Microorganisms (GCM) 10K type strain sequencing project: providing services to taxonomists for standard genome sequencing and annotation.</title>
        <authorList>
            <consortium name="The Broad Institute Genomics Platform"/>
            <consortium name="The Broad Institute Genome Sequencing Center for Infectious Disease"/>
            <person name="Wu L."/>
            <person name="Ma J."/>
        </authorList>
    </citation>
    <scope>NUCLEOTIDE SEQUENCE [LARGE SCALE GENOMIC DNA]</scope>
    <source>
        <strain evidence="2">KCTC 52298</strain>
    </source>
</reference>
<dbReference type="Proteomes" id="UP001597440">
    <property type="component" value="Unassembled WGS sequence"/>
</dbReference>
<proteinExistence type="predicted"/>
<accession>A0ABW5KXG0</accession>
<organism evidence="1 2">
    <name type="scientific">Sphingobacterium tabacisoli</name>
    <dbReference type="NCBI Taxonomy" id="2044855"/>
    <lineage>
        <taxon>Bacteria</taxon>
        <taxon>Pseudomonadati</taxon>
        <taxon>Bacteroidota</taxon>
        <taxon>Sphingobacteriia</taxon>
        <taxon>Sphingobacteriales</taxon>
        <taxon>Sphingobacteriaceae</taxon>
        <taxon>Sphingobacterium</taxon>
    </lineage>
</organism>
<evidence type="ECO:0000313" key="1">
    <source>
        <dbReference type="EMBL" id="MFD2553306.1"/>
    </source>
</evidence>
<dbReference type="RefSeq" id="WP_210355310.1">
    <property type="nucleotide sequence ID" value="NZ_JAEQMU010000004.1"/>
</dbReference>
<evidence type="ECO:0008006" key="3">
    <source>
        <dbReference type="Google" id="ProtNLM"/>
    </source>
</evidence>
<evidence type="ECO:0000313" key="2">
    <source>
        <dbReference type="Proteomes" id="UP001597440"/>
    </source>
</evidence>
<dbReference type="EMBL" id="JBHULD010000004">
    <property type="protein sequence ID" value="MFD2553306.1"/>
    <property type="molecule type" value="Genomic_DNA"/>
</dbReference>
<name>A0ABW5KXG0_9SPHI</name>
<protein>
    <recommendedName>
        <fullName evidence="3">Lipoprotein</fullName>
    </recommendedName>
</protein>
<sequence length="314" mass="35692">MRFRNIIKSGITVAALALFANCSKDKNEEIVDQNIKTETFDQGIIKMGIYSQEVELSKLVDKIDFTQADPKSQYQNLLQKDKDVQAIVKTVEDMASKNPLAGLVLSMNTTSCAYYVKDDKVLGKVKGFGWEMDNYHDELQDKGSLYLETLTKTNEIAESDRKIYAHYIPSENPGAGANSNIELENFNRTELNKTEVVNGYLCNVSQLTPKTLDTDTPIQMRKLLVYTSPLFKKTINFTHPFYLDEKNGILRIDIYFVDDNTPTLVMKPKSIERRVVNENELKSRTTQPGYEEINAEWAFKALPILTSGWSVLSK</sequence>
<gene>
    <name evidence="1" type="ORF">ACFSQW_02800</name>
</gene>
<keyword evidence="2" id="KW-1185">Reference proteome</keyword>
<comment type="caution">
    <text evidence="1">The sequence shown here is derived from an EMBL/GenBank/DDBJ whole genome shotgun (WGS) entry which is preliminary data.</text>
</comment>